<keyword evidence="3" id="KW-1185">Reference proteome</keyword>
<dbReference type="InterPro" id="IPR036737">
    <property type="entry name" value="OmpA-like_sf"/>
</dbReference>
<dbReference type="OrthoDB" id="9815217at2"/>
<dbReference type="eggNOG" id="COG1360">
    <property type="taxonomic scope" value="Bacteria"/>
</dbReference>
<dbReference type="HOGENOM" id="CLU_016890_2_1_9"/>
<dbReference type="PANTHER" id="PTHR30329:SF20">
    <property type="entry name" value="EXPORTED PROTEIN"/>
    <property type="match status" value="1"/>
</dbReference>
<organism evidence="2 3">
    <name type="scientific">Phascolarctobacterium succinatutens YIT 12067</name>
    <dbReference type="NCBI Taxonomy" id="626939"/>
    <lineage>
        <taxon>Bacteria</taxon>
        <taxon>Bacillati</taxon>
        <taxon>Bacillota</taxon>
        <taxon>Negativicutes</taxon>
        <taxon>Acidaminococcales</taxon>
        <taxon>Acidaminococcaceae</taxon>
        <taxon>Phascolarctobacterium</taxon>
    </lineage>
</organism>
<reference evidence="2 3" key="1">
    <citation type="submission" date="2011-01" db="EMBL/GenBank/DDBJ databases">
        <authorList>
            <person name="Weinstock G."/>
            <person name="Sodergren E."/>
            <person name="Clifton S."/>
            <person name="Fulton L."/>
            <person name="Fulton B."/>
            <person name="Courtney L."/>
            <person name="Fronick C."/>
            <person name="Harrison M."/>
            <person name="Strong C."/>
            <person name="Farmer C."/>
            <person name="Delahaunty K."/>
            <person name="Markovic C."/>
            <person name="Hall O."/>
            <person name="Minx P."/>
            <person name="Tomlinson C."/>
            <person name="Mitreva M."/>
            <person name="Hou S."/>
            <person name="Chen J."/>
            <person name="Wollam A."/>
            <person name="Pepin K.H."/>
            <person name="Johnson M."/>
            <person name="Bhonagiri V."/>
            <person name="Zhang X."/>
            <person name="Suruliraj S."/>
            <person name="Warren W."/>
            <person name="Chinwalla A."/>
            <person name="Mardis E.R."/>
            <person name="Wilson R.K."/>
        </authorList>
    </citation>
    <scope>NUCLEOTIDE SEQUENCE [LARGE SCALE GENOMIC DNA]</scope>
    <source>
        <strain evidence="2 3">YIT 12067</strain>
    </source>
</reference>
<accession>E8LBY3</accession>
<evidence type="ECO:0000313" key="3">
    <source>
        <dbReference type="Proteomes" id="UP000004923"/>
    </source>
</evidence>
<dbReference type="PANTHER" id="PTHR30329">
    <property type="entry name" value="STATOR ELEMENT OF FLAGELLAR MOTOR COMPLEX"/>
    <property type="match status" value="1"/>
</dbReference>
<keyword evidence="1" id="KW-0812">Transmembrane</keyword>
<sequence length="244" mass="27829">MKNKKGLSPATSDTFNLSISDLMAGLLAIFILILSWQILTYTNMKSDFADKSYERVALLNEIHKELNNRGIMVEINKTHDVLRLHDKALKFLPGRAKPEAGEENVQQISEVLYTVLNKDRGDKPKYKELVETIFIEGHTDSDLPSFRSDYPDNWMLSTARAVRTWEMMSAFRPDGATQTLGEIKNHNGFPIFSCSGYADTRRIVENETSKEEKSINRRIDIRFVMVPPKGDSSIKKEVKDLLSK</sequence>
<name>E8LBY3_9FIRM</name>
<gene>
    <name evidence="2" type="ORF">HMPREF9443_00346</name>
</gene>
<evidence type="ECO:0000313" key="2">
    <source>
        <dbReference type="EMBL" id="EFY05648.1"/>
    </source>
</evidence>
<evidence type="ECO:0000256" key="1">
    <source>
        <dbReference type="SAM" id="Phobius"/>
    </source>
</evidence>
<comment type="caution">
    <text evidence="2">The sequence shown here is derived from an EMBL/GenBank/DDBJ whole genome shotgun (WGS) entry which is preliminary data.</text>
</comment>
<dbReference type="RefSeq" id="WP_009144740.1">
    <property type="nucleotide sequence ID" value="NZ_GL830854.1"/>
</dbReference>
<dbReference type="Proteomes" id="UP000004923">
    <property type="component" value="Unassembled WGS sequence"/>
</dbReference>
<evidence type="ECO:0008006" key="4">
    <source>
        <dbReference type="Google" id="ProtNLM"/>
    </source>
</evidence>
<dbReference type="EMBL" id="AEVN01000012">
    <property type="protein sequence ID" value="EFY05648.1"/>
    <property type="molecule type" value="Genomic_DNA"/>
</dbReference>
<keyword evidence="1" id="KW-1133">Transmembrane helix</keyword>
<dbReference type="Gene3D" id="3.30.1330.60">
    <property type="entry name" value="OmpA-like domain"/>
    <property type="match status" value="1"/>
</dbReference>
<dbReference type="SUPFAM" id="SSF103088">
    <property type="entry name" value="OmpA-like"/>
    <property type="match status" value="1"/>
</dbReference>
<keyword evidence="1" id="KW-0472">Membrane</keyword>
<dbReference type="InterPro" id="IPR050330">
    <property type="entry name" value="Bact_OuterMem_StrucFunc"/>
</dbReference>
<proteinExistence type="predicted"/>
<protein>
    <recommendedName>
        <fullName evidence="4">OmpA-like domain-containing protein</fullName>
    </recommendedName>
</protein>
<dbReference type="AlphaFoldDB" id="E8LBY3"/>
<feature type="transmembrane region" description="Helical" evidence="1">
    <location>
        <begin position="22"/>
        <end position="41"/>
    </location>
</feature>